<dbReference type="InterPro" id="IPR018062">
    <property type="entry name" value="HTH_AraC-typ_CS"/>
</dbReference>
<gene>
    <name evidence="5" type="ORF">DLM86_14765</name>
</gene>
<dbReference type="InterPro" id="IPR018060">
    <property type="entry name" value="HTH_AraC"/>
</dbReference>
<reference evidence="5 6" key="1">
    <citation type="submission" date="2018-05" db="EMBL/GenBank/DDBJ databases">
        <title>Paenibacillus flagellatus sp. nov., isolated from selenium mineral soil.</title>
        <authorList>
            <person name="Dai X."/>
        </authorList>
    </citation>
    <scope>NUCLEOTIDE SEQUENCE [LARGE SCALE GENOMIC DNA]</scope>
    <source>
        <strain evidence="5 6">DXL2</strain>
    </source>
</reference>
<feature type="domain" description="HTH araC/xylS-type" evidence="4">
    <location>
        <begin position="171"/>
        <end position="269"/>
    </location>
</feature>
<dbReference type="SMART" id="SM00342">
    <property type="entry name" value="HTH_ARAC"/>
    <property type="match status" value="1"/>
</dbReference>
<sequence>MPSYHPQELLPHVVTLVDWRDKARFEKDEDQSPLWVLFAVESGSFRFELEKHRGNAEKGSLVLCPPNTVLKRVMLRPSSFLVLYFTWRSETGEEIRGDELLQPNPTGLSVMTDKQRFASNCGYLRLLKSRMDAPSVARRNFLLQDLWHQYGWECETSRRRTTPVYDDPLMDEARTILTESACHPLGLGQLSDRLGLSTVQLSRRFRRKFGVNPSEFVSELRLDKACALLAETGLTLDAIAAECGYANGYYLSRVFSQKMGISPSEYRKAHRI</sequence>
<dbReference type="PROSITE" id="PS00041">
    <property type="entry name" value="HTH_ARAC_FAMILY_1"/>
    <property type="match status" value="1"/>
</dbReference>
<dbReference type="Pfam" id="PF12833">
    <property type="entry name" value="HTH_18"/>
    <property type="match status" value="1"/>
</dbReference>
<comment type="caution">
    <text evidence="5">The sequence shown here is derived from an EMBL/GenBank/DDBJ whole genome shotgun (WGS) entry which is preliminary data.</text>
</comment>
<dbReference type="Proteomes" id="UP000247476">
    <property type="component" value="Unassembled WGS sequence"/>
</dbReference>
<dbReference type="RefSeq" id="WP_110840805.1">
    <property type="nucleotide sequence ID" value="NZ_QJVJ01000006.1"/>
</dbReference>
<keyword evidence="2" id="KW-0238">DNA-binding</keyword>
<accession>A0A2V5KR27</accession>
<evidence type="ECO:0000313" key="5">
    <source>
        <dbReference type="EMBL" id="PYI53817.1"/>
    </source>
</evidence>
<evidence type="ECO:0000256" key="3">
    <source>
        <dbReference type="ARBA" id="ARBA00023163"/>
    </source>
</evidence>
<evidence type="ECO:0000256" key="2">
    <source>
        <dbReference type="ARBA" id="ARBA00023125"/>
    </source>
</evidence>
<name>A0A2V5KR27_9BACL</name>
<dbReference type="OrthoDB" id="2636626at2"/>
<dbReference type="SUPFAM" id="SSF46689">
    <property type="entry name" value="Homeodomain-like"/>
    <property type="match status" value="2"/>
</dbReference>
<keyword evidence="1" id="KW-0805">Transcription regulation</keyword>
<dbReference type="PANTHER" id="PTHR43280">
    <property type="entry name" value="ARAC-FAMILY TRANSCRIPTIONAL REGULATOR"/>
    <property type="match status" value="1"/>
</dbReference>
<dbReference type="PROSITE" id="PS01124">
    <property type="entry name" value="HTH_ARAC_FAMILY_2"/>
    <property type="match status" value="1"/>
</dbReference>
<dbReference type="PANTHER" id="PTHR43280:SF2">
    <property type="entry name" value="HTH-TYPE TRANSCRIPTIONAL REGULATOR EXSA"/>
    <property type="match status" value="1"/>
</dbReference>
<evidence type="ECO:0000313" key="6">
    <source>
        <dbReference type="Proteomes" id="UP000247476"/>
    </source>
</evidence>
<dbReference type="GO" id="GO:0043565">
    <property type="term" value="F:sequence-specific DNA binding"/>
    <property type="evidence" value="ECO:0007669"/>
    <property type="project" value="InterPro"/>
</dbReference>
<keyword evidence="6" id="KW-1185">Reference proteome</keyword>
<proteinExistence type="predicted"/>
<evidence type="ECO:0000256" key="1">
    <source>
        <dbReference type="ARBA" id="ARBA00023015"/>
    </source>
</evidence>
<protein>
    <submittedName>
        <fullName evidence="5">AraC family transcriptional regulator</fullName>
    </submittedName>
</protein>
<keyword evidence="3" id="KW-0804">Transcription</keyword>
<organism evidence="5 6">
    <name type="scientific">Paenibacillus flagellatus</name>
    <dbReference type="NCBI Taxonomy" id="2211139"/>
    <lineage>
        <taxon>Bacteria</taxon>
        <taxon>Bacillati</taxon>
        <taxon>Bacillota</taxon>
        <taxon>Bacilli</taxon>
        <taxon>Bacillales</taxon>
        <taxon>Paenibacillaceae</taxon>
        <taxon>Paenibacillus</taxon>
    </lineage>
</organism>
<evidence type="ECO:0000259" key="4">
    <source>
        <dbReference type="PROSITE" id="PS01124"/>
    </source>
</evidence>
<dbReference type="InterPro" id="IPR009057">
    <property type="entry name" value="Homeodomain-like_sf"/>
</dbReference>
<dbReference type="EMBL" id="QJVJ01000006">
    <property type="protein sequence ID" value="PYI53817.1"/>
    <property type="molecule type" value="Genomic_DNA"/>
</dbReference>
<dbReference type="Gene3D" id="1.10.10.60">
    <property type="entry name" value="Homeodomain-like"/>
    <property type="match status" value="2"/>
</dbReference>
<dbReference type="AlphaFoldDB" id="A0A2V5KR27"/>
<dbReference type="GO" id="GO:0003700">
    <property type="term" value="F:DNA-binding transcription factor activity"/>
    <property type="evidence" value="ECO:0007669"/>
    <property type="project" value="InterPro"/>
</dbReference>